<protein>
    <submittedName>
        <fullName evidence="1 3">Uncharacterized protein</fullName>
    </submittedName>
</protein>
<reference evidence="3" key="2">
    <citation type="submission" date="2019-09" db="UniProtKB">
        <authorList>
            <consortium name="WormBaseParasite"/>
        </authorList>
    </citation>
    <scope>IDENTIFICATION</scope>
</reference>
<evidence type="ECO:0000313" key="2">
    <source>
        <dbReference type="Proteomes" id="UP000050761"/>
    </source>
</evidence>
<keyword evidence="2" id="KW-1185">Reference proteome</keyword>
<dbReference type="Proteomes" id="UP000050761">
    <property type="component" value="Unassembled WGS sequence"/>
</dbReference>
<evidence type="ECO:0000313" key="1">
    <source>
        <dbReference type="EMBL" id="VDO87559.1"/>
    </source>
</evidence>
<dbReference type="WBParaSite" id="HPBE_0001112701-mRNA-1">
    <property type="protein sequence ID" value="HPBE_0001112701-mRNA-1"/>
    <property type="gene ID" value="HPBE_0001112701"/>
</dbReference>
<accession>A0A3P7ZBC5</accession>
<gene>
    <name evidence="1" type="ORF">HPBE_LOCUS11128</name>
</gene>
<accession>A0A183FSY6</accession>
<proteinExistence type="predicted"/>
<dbReference type="EMBL" id="UZAH01026995">
    <property type="protein sequence ID" value="VDO87559.1"/>
    <property type="molecule type" value="Genomic_DNA"/>
</dbReference>
<reference evidence="1 2" key="1">
    <citation type="submission" date="2018-11" db="EMBL/GenBank/DDBJ databases">
        <authorList>
            <consortium name="Pathogen Informatics"/>
        </authorList>
    </citation>
    <scope>NUCLEOTIDE SEQUENCE [LARGE SCALE GENOMIC DNA]</scope>
</reference>
<organism evidence="2 3">
    <name type="scientific">Heligmosomoides polygyrus</name>
    <name type="common">Parasitic roundworm</name>
    <dbReference type="NCBI Taxonomy" id="6339"/>
    <lineage>
        <taxon>Eukaryota</taxon>
        <taxon>Metazoa</taxon>
        <taxon>Ecdysozoa</taxon>
        <taxon>Nematoda</taxon>
        <taxon>Chromadorea</taxon>
        <taxon>Rhabditida</taxon>
        <taxon>Rhabditina</taxon>
        <taxon>Rhabditomorpha</taxon>
        <taxon>Strongyloidea</taxon>
        <taxon>Heligmosomidae</taxon>
        <taxon>Heligmosomoides</taxon>
    </lineage>
</organism>
<dbReference type="AlphaFoldDB" id="A0A183FSY6"/>
<name>A0A183FSY6_HELPZ</name>
<sequence length="66" mass="7098">MSLSSDTQTEDIDACDVATILHDVATILHYVSPKLDGMKHEDHDGGALSWYENTAGAQCTALALHI</sequence>
<evidence type="ECO:0000313" key="3">
    <source>
        <dbReference type="WBParaSite" id="HPBE_0001112701-mRNA-1"/>
    </source>
</evidence>